<feature type="transmembrane region" description="Helical" evidence="6">
    <location>
        <begin position="12"/>
        <end position="33"/>
    </location>
</feature>
<evidence type="ECO:0000256" key="6">
    <source>
        <dbReference type="SAM" id="Phobius"/>
    </source>
</evidence>
<feature type="transmembrane region" description="Helical" evidence="6">
    <location>
        <begin position="166"/>
        <end position="185"/>
    </location>
</feature>
<dbReference type="RefSeq" id="WP_046494586.1">
    <property type="nucleotide sequence ID" value="NZ_CGIH01000002.1"/>
</dbReference>
<name>A0A0E4GBS8_9FIRM</name>
<evidence type="ECO:0000313" key="8">
    <source>
        <dbReference type="EMBL" id="CFW97028.1"/>
    </source>
</evidence>
<feature type="transmembrane region" description="Helical" evidence="6">
    <location>
        <begin position="45"/>
        <end position="65"/>
    </location>
</feature>
<dbReference type="EMBL" id="CGIH01000002">
    <property type="protein sequence ID" value="CFW97028.1"/>
    <property type="molecule type" value="Genomic_DNA"/>
</dbReference>
<feature type="transmembrane region" description="Helical" evidence="6">
    <location>
        <begin position="298"/>
        <end position="316"/>
    </location>
</feature>
<feature type="transmembrane region" description="Helical" evidence="6">
    <location>
        <begin position="435"/>
        <end position="453"/>
    </location>
</feature>
<dbReference type="PANTHER" id="PTHR42718">
    <property type="entry name" value="MAJOR FACILITATOR SUPERFAMILY MULTIDRUG TRANSPORTER MFSC"/>
    <property type="match status" value="1"/>
</dbReference>
<evidence type="ECO:0000256" key="3">
    <source>
        <dbReference type="ARBA" id="ARBA00022692"/>
    </source>
</evidence>
<feature type="transmembrane region" description="Helical" evidence="6">
    <location>
        <begin position="352"/>
        <end position="369"/>
    </location>
</feature>
<evidence type="ECO:0000256" key="1">
    <source>
        <dbReference type="ARBA" id="ARBA00004651"/>
    </source>
</evidence>
<organism evidence="8 9">
    <name type="scientific">Syntrophomonas zehnderi OL-4</name>
    <dbReference type="NCBI Taxonomy" id="690567"/>
    <lineage>
        <taxon>Bacteria</taxon>
        <taxon>Bacillati</taxon>
        <taxon>Bacillota</taxon>
        <taxon>Clostridia</taxon>
        <taxon>Eubacteriales</taxon>
        <taxon>Syntrophomonadaceae</taxon>
        <taxon>Syntrophomonas</taxon>
    </lineage>
</organism>
<dbReference type="OrthoDB" id="102502at2"/>
<dbReference type="CDD" id="cd17321">
    <property type="entry name" value="MFS_MMR_MDR_like"/>
    <property type="match status" value="1"/>
</dbReference>
<keyword evidence="3 6" id="KW-0812">Transmembrane</keyword>
<evidence type="ECO:0000313" key="9">
    <source>
        <dbReference type="Proteomes" id="UP000045545"/>
    </source>
</evidence>
<dbReference type="GO" id="GO:0022857">
    <property type="term" value="F:transmembrane transporter activity"/>
    <property type="evidence" value="ECO:0007669"/>
    <property type="project" value="InterPro"/>
</dbReference>
<dbReference type="InterPro" id="IPR020846">
    <property type="entry name" value="MFS_dom"/>
</dbReference>
<feature type="transmembrane region" description="Helical" evidence="6">
    <location>
        <begin position="224"/>
        <end position="242"/>
    </location>
</feature>
<evidence type="ECO:0000256" key="4">
    <source>
        <dbReference type="ARBA" id="ARBA00022989"/>
    </source>
</evidence>
<keyword evidence="4 6" id="KW-1133">Transmembrane helix</keyword>
<accession>A0A0E4GBS8</accession>
<dbReference type="GO" id="GO:0005886">
    <property type="term" value="C:plasma membrane"/>
    <property type="evidence" value="ECO:0007669"/>
    <property type="project" value="UniProtKB-SubCell"/>
</dbReference>
<protein>
    <submittedName>
        <fullName evidence="8">Tetracycline resistance protein TetB/drug resistance transporter</fullName>
    </submittedName>
</protein>
<dbReference type="PROSITE" id="PS50850">
    <property type="entry name" value="MFS"/>
    <property type="match status" value="1"/>
</dbReference>
<dbReference type="InterPro" id="IPR011701">
    <property type="entry name" value="MFS"/>
</dbReference>
<evidence type="ECO:0000259" key="7">
    <source>
        <dbReference type="PROSITE" id="PS50850"/>
    </source>
</evidence>
<dbReference type="Proteomes" id="UP000045545">
    <property type="component" value="Unassembled WGS sequence"/>
</dbReference>
<keyword evidence="9" id="KW-1185">Reference proteome</keyword>
<dbReference type="STRING" id="690567.64"/>
<reference evidence="8 9" key="1">
    <citation type="submission" date="2015-03" db="EMBL/GenBank/DDBJ databases">
        <authorList>
            <person name="Murphy D."/>
        </authorList>
    </citation>
    <scope>NUCLEOTIDE SEQUENCE [LARGE SCALE GENOMIC DNA]</scope>
    <source>
        <strain evidence="8 9">OL-4</strain>
    </source>
</reference>
<dbReference type="InterPro" id="IPR036259">
    <property type="entry name" value="MFS_trans_sf"/>
</dbReference>
<dbReference type="SUPFAM" id="SSF103473">
    <property type="entry name" value="MFS general substrate transporter"/>
    <property type="match status" value="1"/>
</dbReference>
<feature type="transmembrane region" description="Helical" evidence="6">
    <location>
        <begin position="197"/>
        <end position="218"/>
    </location>
</feature>
<dbReference type="Gene3D" id="1.20.1720.10">
    <property type="entry name" value="Multidrug resistance protein D"/>
    <property type="match status" value="1"/>
</dbReference>
<keyword evidence="2" id="KW-0813">Transport</keyword>
<feature type="transmembrane region" description="Helical" evidence="6">
    <location>
        <begin position="328"/>
        <end position="346"/>
    </location>
</feature>
<evidence type="ECO:0000256" key="5">
    <source>
        <dbReference type="ARBA" id="ARBA00023136"/>
    </source>
</evidence>
<sequence length="466" mass="49889">MQQTKSLERIALFAVMTTSFMVTFMGSSVNLAIPSMSVDYGSNAVVSSWIITAYLLSSAVFLLPLGRIADIKGRRRIYLLGTALYAVFTFLVPFSSTIEILITMRVLQGISAAMIFGTGMAILSAVYPPQRRGRALGFSVSVTYLGLSLGPVLGGMMNHYLGWQSIFYVTGLLGLIAVAVISTRLKGEWVGSPGERLDIPGSLLYMTGLLALLYGLSAVKTSPWSGYLILTGLIVMALFVYWESKISEPVLKIELFKNNLTFTMSNLAALINYSATFAVTFLLSIYLQLVRGYDSQTAGFILLAQPLVMAILSPLAGTLSDRAEPGKVASLGMACSALSLFFFIFLKTDTALILLIANLILAGLGFALFSSPNNNAIMGSVPMRLYGIASSILGTMRLVGQALSMSAVTLIIGIFIGQVSLNTAQPTAILTTMRVSFILFTVLCLLGIAASLARGNVHEETASAKE</sequence>
<comment type="subcellular location">
    <subcellularLocation>
        <location evidence="1">Cell membrane</location>
        <topology evidence="1">Multi-pass membrane protein</topology>
    </subcellularLocation>
</comment>
<dbReference type="PANTHER" id="PTHR42718:SF9">
    <property type="entry name" value="MAJOR FACILITATOR SUPERFAMILY MULTIDRUG TRANSPORTER MFSC"/>
    <property type="match status" value="1"/>
</dbReference>
<feature type="domain" description="Major facilitator superfamily (MFS) profile" evidence="7">
    <location>
        <begin position="11"/>
        <end position="459"/>
    </location>
</feature>
<feature type="transmembrane region" description="Helical" evidence="6">
    <location>
        <begin position="135"/>
        <end position="154"/>
    </location>
</feature>
<dbReference type="AlphaFoldDB" id="A0A0E4GBS8"/>
<dbReference type="Pfam" id="PF07690">
    <property type="entry name" value="MFS_1"/>
    <property type="match status" value="1"/>
</dbReference>
<dbReference type="Gene3D" id="1.20.1250.20">
    <property type="entry name" value="MFS general substrate transporter like domains"/>
    <property type="match status" value="1"/>
</dbReference>
<dbReference type="PRINTS" id="PR01036">
    <property type="entry name" value="TCRTETB"/>
</dbReference>
<feature type="transmembrane region" description="Helical" evidence="6">
    <location>
        <begin position="263"/>
        <end position="286"/>
    </location>
</feature>
<feature type="transmembrane region" description="Helical" evidence="6">
    <location>
        <begin position="106"/>
        <end position="128"/>
    </location>
</feature>
<proteinExistence type="predicted"/>
<feature type="transmembrane region" description="Helical" evidence="6">
    <location>
        <begin position="77"/>
        <end position="94"/>
    </location>
</feature>
<keyword evidence="5 6" id="KW-0472">Membrane</keyword>
<gene>
    <name evidence="8" type="ORF">64</name>
</gene>
<evidence type="ECO:0000256" key="2">
    <source>
        <dbReference type="ARBA" id="ARBA00022448"/>
    </source>
</evidence>